<comment type="caution">
    <text evidence="2">The sequence shown here is derived from an EMBL/GenBank/DDBJ whole genome shotgun (WGS) entry which is preliminary data.</text>
</comment>
<dbReference type="EMBL" id="POTW01000035">
    <property type="protein sequence ID" value="PZF82637.1"/>
    <property type="molecule type" value="Genomic_DNA"/>
</dbReference>
<dbReference type="RefSeq" id="WP_111255649.1">
    <property type="nucleotide sequence ID" value="NZ_POTW01000035.1"/>
</dbReference>
<gene>
    <name evidence="2" type="ORF">C1I92_16010</name>
</gene>
<accession>A0A2W2C3R5</accession>
<dbReference type="AlphaFoldDB" id="A0A2W2C3R5"/>
<feature type="region of interest" description="Disordered" evidence="1">
    <location>
        <begin position="1"/>
        <end position="26"/>
    </location>
</feature>
<evidence type="ECO:0000313" key="3">
    <source>
        <dbReference type="Proteomes" id="UP000248764"/>
    </source>
</evidence>
<keyword evidence="3" id="KW-1185">Reference proteome</keyword>
<protein>
    <submittedName>
        <fullName evidence="2">Uncharacterized protein</fullName>
    </submittedName>
</protein>
<evidence type="ECO:0000313" key="2">
    <source>
        <dbReference type="EMBL" id="PZF82637.1"/>
    </source>
</evidence>
<proteinExistence type="predicted"/>
<name>A0A2W2C3R5_9ACTN</name>
<dbReference type="Proteomes" id="UP000248764">
    <property type="component" value="Unassembled WGS sequence"/>
</dbReference>
<organism evidence="2 3">
    <name type="scientific">Jiangella anatolica</name>
    <dbReference type="NCBI Taxonomy" id="2670374"/>
    <lineage>
        <taxon>Bacteria</taxon>
        <taxon>Bacillati</taxon>
        <taxon>Actinomycetota</taxon>
        <taxon>Actinomycetes</taxon>
        <taxon>Jiangellales</taxon>
        <taxon>Jiangellaceae</taxon>
        <taxon>Jiangella</taxon>
    </lineage>
</organism>
<reference evidence="2 3" key="1">
    <citation type="submission" date="2018-01" db="EMBL/GenBank/DDBJ databases">
        <title>Draft genome sequence of Jiangella sp. GTF31.</title>
        <authorList>
            <person name="Sahin N."/>
            <person name="Ay H."/>
            <person name="Saygin H."/>
        </authorList>
    </citation>
    <scope>NUCLEOTIDE SEQUENCE [LARGE SCALE GENOMIC DNA]</scope>
    <source>
        <strain evidence="2 3">GTF31</strain>
    </source>
</reference>
<sequence length="304" mass="31914">MTEPLDLGVVRPGDADPPDPPDPARRTAAGRWRWVAVALAFVVGGTVGLVVADARDDADGYAGIELFGGPVQSLMTGPRPRGELSVTLLNAGERPVEIVGVEVEGMRLADGAEPAEPVAAEPGVWTTYLQRDIQVDCSGPLPGAVRVRVRTGTGDERLVEVAPPDNYDGLRGFWYYECQTYEFGLQVRDSAVVEAGDESVVLRLELANDGFDDVVLGGVESRAPGFALTADADAVTVPAGESVAVTTTWTVRDCDPALAAAGGSLGVRIGHDGVETEQIIVLPDQGFVALARLSGRACPARIQE</sequence>
<evidence type="ECO:0000256" key="1">
    <source>
        <dbReference type="SAM" id="MobiDB-lite"/>
    </source>
</evidence>